<evidence type="ECO:0000256" key="3">
    <source>
        <dbReference type="ARBA" id="ARBA00022676"/>
    </source>
</evidence>
<dbReference type="InterPro" id="IPR004276">
    <property type="entry name" value="GlycoTrans_28_N"/>
</dbReference>
<keyword evidence="14" id="KW-1185">Reference proteome</keyword>
<keyword evidence="3 10" id="KW-0328">Glycosyltransferase</keyword>
<evidence type="ECO:0000256" key="5">
    <source>
        <dbReference type="ARBA" id="ARBA00022960"/>
    </source>
</evidence>
<dbReference type="EC" id="2.4.1.227" evidence="10"/>
<feature type="binding site" evidence="10">
    <location>
        <position position="163"/>
    </location>
    <ligand>
        <name>UDP-N-acetyl-alpha-D-glucosamine</name>
        <dbReference type="ChEBI" id="CHEBI:57705"/>
    </ligand>
</feature>
<evidence type="ECO:0000256" key="4">
    <source>
        <dbReference type="ARBA" id="ARBA00022679"/>
    </source>
</evidence>
<feature type="binding site" evidence="10">
    <location>
        <position position="127"/>
    </location>
    <ligand>
        <name>UDP-N-acetyl-alpha-D-glucosamine</name>
        <dbReference type="ChEBI" id="CHEBI:57705"/>
    </ligand>
</feature>
<keyword evidence="1 10" id="KW-1003">Cell membrane</keyword>
<comment type="caution">
    <text evidence="13">The sequence shown here is derived from an EMBL/GenBank/DDBJ whole genome shotgun (WGS) entry which is preliminary data.</text>
</comment>
<evidence type="ECO:0000256" key="9">
    <source>
        <dbReference type="ARBA" id="ARBA00023316"/>
    </source>
</evidence>
<keyword evidence="7 10" id="KW-0472">Membrane</keyword>
<evidence type="ECO:0000313" key="13">
    <source>
        <dbReference type="EMBL" id="MBD1389958.1"/>
    </source>
</evidence>
<dbReference type="PANTHER" id="PTHR21015">
    <property type="entry name" value="UDP-N-ACETYLGLUCOSAMINE--N-ACETYLMURAMYL-(PENTAPEPTIDE) PYROPHOSPHORYL-UNDECAPRENOL N-ACETYLGLUCOSAMINE TRANSFERASE 1"/>
    <property type="match status" value="1"/>
</dbReference>
<reference evidence="13" key="1">
    <citation type="submission" date="2020-09" db="EMBL/GenBank/DDBJ databases">
        <title>A novel bacterium of genus Neiella, isolated from South China Sea.</title>
        <authorList>
            <person name="Huang H."/>
            <person name="Mo K."/>
            <person name="Hu Y."/>
        </authorList>
    </citation>
    <scope>NUCLEOTIDE SEQUENCE</scope>
    <source>
        <strain evidence="13">HB171785</strain>
    </source>
</reference>
<evidence type="ECO:0000256" key="1">
    <source>
        <dbReference type="ARBA" id="ARBA00022475"/>
    </source>
</evidence>
<evidence type="ECO:0000259" key="12">
    <source>
        <dbReference type="Pfam" id="PF04101"/>
    </source>
</evidence>
<comment type="function">
    <text evidence="10">Cell wall formation. Catalyzes the transfer of a GlcNAc subunit on undecaprenyl-pyrophosphoryl-MurNAc-pentapeptide (lipid intermediate I) to form undecaprenyl-pyrophosphoryl-MurNAc-(pentapeptide)GlcNAc (lipid intermediate II).</text>
</comment>
<dbReference type="Proteomes" id="UP000638014">
    <property type="component" value="Unassembled WGS sequence"/>
</dbReference>
<dbReference type="Pfam" id="PF03033">
    <property type="entry name" value="Glyco_transf_28"/>
    <property type="match status" value="1"/>
</dbReference>
<dbReference type="InterPro" id="IPR006009">
    <property type="entry name" value="GlcNAc_MurG"/>
</dbReference>
<comment type="similarity">
    <text evidence="10">Belongs to the glycosyltransferase 28 family. MurG subfamily.</text>
</comment>
<dbReference type="GO" id="GO:0005886">
    <property type="term" value="C:plasma membrane"/>
    <property type="evidence" value="ECO:0007669"/>
    <property type="project" value="UniProtKB-SubCell"/>
</dbReference>
<feature type="domain" description="Glycosyltransferase family 28 N-terminal" evidence="11">
    <location>
        <begin position="9"/>
        <end position="145"/>
    </location>
</feature>
<evidence type="ECO:0000256" key="7">
    <source>
        <dbReference type="ARBA" id="ARBA00023136"/>
    </source>
</evidence>
<protein>
    <recommendedName>
        <fullName evidence="10">UDP-N-acetylglucosamine--N-acetylmuramyl-(pentapeptide) pyrophosphoryl-undecaprenol N-acetylglucosamine transferase</fullName>
        <ecNumber evidence="10">2.4.1.227</ecNumber>
    </recommendedName>
    <alternativeName>
        <fullName evidence="10">Undecaprenyl-PP-MurNAc-pentapeptide-UDPGlcNAc GlcNAc transferase</fullName>
    </alternativeName>
</protein>
<evidence type="ECO:0000256" key="8">
    <source>
        <dbReference type="ARBA" id="ARBA00023306"/>
    </source>
</evidence>
<feature type="binding site" evidence="10">
    <location>
        <position position="288"/>
    </location>
    <ligand>
        <name>UDP-N-acetyl-alpha-D-glucosamine</name>
        <dbReference type="ChEBI" id="CHEBI:57705"/>
    </ligand>
</feature>
<keyword evidence="2 10" id="KW-0132">Cell division</keyword>
<feature type="domain" description="Glycosyl transferase family 28 C-terminal" evidence="12">
    <location>
        <begin position="182"/>
        <end position="346"/>
    </location>
</feature>
<dbReference type="AlphaFoldDB" id="A0A8J6UJ60"/>
<dbReference type="HAMAP" id="MF_00033">
    <property type="entry name" value="MurG"/>
    <property type="match status" value="1"/>
</dbReference>
<dbReference type="GO" id="GO:0009252">
    <property type="term" value="P:peptidoglycan biosynthetic process"/>
    <property type="evidence" value="ECO:0007669"/>
    <property type="project" value="UniProtKB-UniRule"/>
</dbReference>
<feature type="binding site" evidence="10">
    <location>
        <position position="188"/>
    </location>
    <ligand>
        <name>UDP-N-acetyl-alpha-D-glucosamine</name>
        <dbReference type="ChEBI" id="CHEBI:57705"/>
    </ligand>
</feature>
<accession>A0A8J6UJ60</accession>
<feature type="binding site" evidence="10">
    <location>
        <begin position="15"/>
        <end position="17"/>
    </location>
    <ligand>
        <name>UDP-N-acetyl-alpha-D-glucosamine</name>
        <dbReference type="ChEBI" id="CHEBI:57705"/>
    </ligand>
</feature>
<proteinExistence type="inferred from homology"/>
<evidence type="ECO:0000256" key="6">
    <source>
        <dbReference type="ARBA" id="ARBA00022984"/>
    </source>
</evidence>
<feature type="binding site" evidence="10">
    <location>
        <position position="243"/>
    </location>
    <ligand>
        <name>UDP-N-acetyl-alpha-D-glucosamine</name>
        <dbReference type="ChEBI" id="CHEBI:57705"/>
    </ligand>
</feature>
<keyword evidence="5 10" id="KW-0133">Cell shape</keyword>
<dbReference type="UniPathway" id="UPA00219"/>
<keyword evidence="6 10" id="KW-0573">Peptidoglycan synthesis</keyword>
<name>A0A8J6UJ60_9GAMM</name>
<dbReference type="PANTHER" id="PTHR21015:SF22">
    <property type="entry name" value="GLYCOSYLTRANSFERASE"/>
    <property type="match status" value="1"/>
</dbReference>
<dbReference type="GO" id="GO:0051301">
    <property type="term" value="P:cell division"/>
    <property type="evidence" value="ECO:0007669"/>
    <property type="project" value="UniProtKB-KW"/>
</dbReference>
<evidence type="ECO:0000256" key="2">
    <source>
        <dbReference type="ARBA" id="ARBA00022618"/>
    </source>
</evidence>
<dbReference type="GO" id="GO:0050511">
    <property type="term" value="F:undecaprenyldiphospho-muramoylpentapeptide beta-N-acetylglucosaminyltransferase activity"/>
    <property type="evidence" value="ECO:0007669"/>
    <property type="project" value="UniProtKB-UniRule"/>
</dbReference>
<keyword evidence="8 10" id="KW-0131">Cell cycle</keyword>
<dbReference type="NCBIfam" id="TIGR01133">
    <property type="entry name" value="murG"/>
    <property type="match status" value="1"/>
</dbReference>
<comment type="catalytic activity">
    <reaction evidence="10">
        <text>di-trans,octa-cis-undecaprenyl diphospho-N-acetyl-alpha-D-muramoyl-L-alanyl-D-glutamyl-meso-2,6-diaminopimeloyl-D-alanyl-D-alanine + UDP-N-acetyl-alpha-D-glucosamine = di-trans,octa-cis-undecaprenyl diphospho-[N-acetyl-alpha-D-glucosaminyl-(1-&gt;4)]-N-acetyl-alpha-D-muramoyl-L-alanyl-D-glutamyl-meso-2,6-diaminopimeloyl-D-alanyl-D-alanine + UDP + H(+)</text>
        <dbReference type="Rhea" id="RHEA:31227"/>
        <dbReference type="ChEBI" id="CHEBI:15378"/>
        <dbReference type="ChEBI" id="CHEBI:57705"/>
        <dbReference type="ChEBI" id="CHEBI:58223"/>
        <dbReference type="ChEBI" id="CHEBI:61387"/>
        <dbReference type="ChEBI" id="CHEBI:61388"/>
        <dbReference type="EC" id="2.4.1.227"/>
    </reaction>
</comment>
<keyword evidence="4 10" id="KW-0808">Transferase</keyword>
<evidence type="ECO:0000313" key="14">
    <source>
        <dbReference type="Proteomes" id="UP000638014"/>
    </source>
</evidence>
<dbReference type="Pfam" id="PF04101">
    <property type="entry name" value="Glyco_tran_28_C"/>
    <property type="match status" value="1"/>
</dbReference>
<sequence>MTTLTQRALIMAGGTGGHVFPGLAVAEQLAGQGWQIEWLGTAERMEADLVPRYGYPIHFIDIKGVRGNGLLRKLAAPFKLLKAVWQARAVLKKFQPQVVIGMGGYASGPGALAAKLAGIPVVLHEQNAVAGLTNRYVAKFADQVLMAFAGAFDKGDVVGNPVRASLMALPLPMLVEQRPLRLLVVGGSLGAKVLNDRVPEALALLVDTCKIEVWHQAGKGNGEATKASYQHFGIEPHHADDFIHNIDEAYQWCDLVVCRAGALTVSELAAVGRASILVPLPHAVDDHQTKNAQVLVQAGAGILMPQSELSPAALAQHIEQLAKQPERLLDMANAARSVAINDAAERMASLCQQVVRGTL</sequence>
<evidence type="ECO:0000259" key="11">
    <source>
        <dbReference type="Pfam" id="PF03033"/>
    </source>
</evidence>
<feature type="binding site" evidence="10">
    <location>
        <begin position="262"/>
        <end position="267"/>
    </location>
    <ligand>
        <name>UDP-N-acetyl-alpha-D-glucosamine</name>
        <dbReference type="ChEBI" id="CHEBI:57705"/>
    </ligand>
</feature>
<organism evidence="13 14">
    <name type="scientific">Neiella litorisoli</name>
    <dbReference type="NCBI Taxonomy" id="2771431"/>
    <lineage>
        <taxon>Bacteria</taxon>
        <taxon>Pseudomonadati</taxon>
        <taxon>Pseudomonadota</taxon>
        <taxon>Gammaproteobacteria</taxon>
        <taxon>Alteromonadales</taxon>
        <taxon>Echinimonadaceae</taxon>
        <taxon>Neiella</taxon>
    </lineage>
</organism>
<comment type="subcellular location">
    <subcellularLocation>
        <location evidence="10">Cell membrane</location>
        <topology evidence="10">Peripheral membrane protein</topology>
        <orientation evidence="10">Cytoplasmic side</orientation>
    </subcellularLocation>
</comment>
<dbReference type="GO" id="GO:0008360">
    <property type="term" value="P:regulation of cell shape"/>
    <property type="evidence" value="ECO:0007669"/>
    <property type="project" value="UniProtKB-KW"/>
</dbReference>
<dbReference type="InterPro" id="IPR007235">
    <property type="entry name" value="Glyco_trans_28_C"/>
</dbReference>
<dbReference type="GO" id="GO:0005975">
    <property type="term" value="P:carbohydrate metabolic process"/>
    <property type="evidence" value="ECO:0007669"/>
    <property type="project" value="InterPro"/>
</dbReference>
<gene>
    <name evidence="10 13" type="primary">murG</name>
    <name evidence="13" type="ORF">IC617_11010</name>
</gene>
<dbReference type="GO" id="GO:0071555">
    <property type="term" value="P:cell wall organization"/>
    <property type="evidence" value="ECO:0007669"/>
    <property type="project" value="UniProtKB-KW"/>
</dbReference>
<comment type="pathway">
    <text evidence="10">Cell wall biogenesis; peptidoglycan biosynthesis.</text>
</comment>
<dbReference type="RefSeq" id="WP_191145042.1">
    <property type="nucleotide sequence ID" value="NZ_JACXAF010000013.1"/>
</dbReference>
<dbReference type="EMBL" id="JACXAF010000013">
    <property type="protein sequence ID" value="MBD1389958.1"/>
    <property type="molecule type" value="Genomic_DNA"/>
</dbReference>
<dbReference type="SUPFAM" id="SSF53756">
    <property type="entry name" value="UDP-Glycosyltransferase/glycogen phosphorylase"/>
    <property type="match status" value="1"/>
</dbReference>
<dbReference type="CDD" id="cd03785">
    <property type="entry name" value="GT28_MurG"/>
    <property type="match status" value="1"/>
</dbReference>
<keyword evidence="9 10" id="KW-0961">Cell wall biogenesis/degradation</keyword>
<dbReference type="Gene3D" id="3.40.50.2000">
    <property type="entry name" value="Glycogen Phosphorylase B"/>
    <property type="match status" value="2"/>
</dbReference>
<evidence type="ECO:0000256" key="10">
    <source>
        <dbReference type="HAMAP-Rule" id="MF_00033"/>
    </source>
</evidence>